<evidence type="ECO:0000313" key="5">
    <source>
        <dbReference type="Proteomes" id="UP000249458"/>
    </source>
</evidence>
<protein>
    <recommendedName>
        <fullName evidence="6">Spore coat protein U domain-containing protein</fullName>
    </recommendedName>
</protein>
<organism evidence="2 4">
    <name type="scientific">Legionella quinlivanii</name>
    <dbReference type="NCBI Taxonomy" id="45073"/>
    <lineage>
        <taxon>Bacteria</taxon>
        <taxon>Pseudomonadati</taxon>
        <taxon>Pseudomonadota</taxon>
        <taxon>Gammaproteobacteria</taxon>
        <taxon>Legionellales</taxon>
        <taxon>Legionellaceae</taxon>
        <taxon>Legionella</taxon>
    </lineage>
</organism>
<dbReference type="Proteomes" id="UP000054618">
    <property type="component" value="Unassembled WGS sequence"/>
</dbReference>
<proteinExistence type="predicted"/>
<dbReference type="PATRIC" id="fig|45073.5.peg.141"/>
<keyword evidence="1" id="KW-0732">Signal</keyword>
<sequence length="166" mass="17355">MFIGRLVYLCLLPVFFVSSANAYDLTGVDASYNFGTITAPFPDLTLTDGSICVGYTAVVEASTYRVRATSSGSASTAFQMTNSLNSAYKLDYSVSWAGSSGGTPSFVSLSSGQNSTSTFPAQLLGGLTCLVLPNNATMRLQLLGANQVLAKQGSYTDTLTILIVAP</sequence>
<evidence type="ECO:0008006" key="6">
    <source>
        <dbReference type="Google" id="ProtNLM"/>
    </source>
</evidence>
<comment type="caution">
    <text evidence="2">The sequence shown here is derived from an EMBL/GenBank/DDBJ whole genome shotgun (WGS) entry which is preliminary data.</text>
</comment>
<feature type="signal peptide" evidence="1">
    <location>
        <begin position="1"/>
        <end position="22"/>
    </location>
</feature>
<dbReference type="EMBL" id="MVJN01000008">
    <property type="protein sequence ID" value="RAP35767.1"/>
    <property type="molecule type" value="Genomic_DNA"/>
</dbReference>
<dbReference type="Proteomes" id="UP000249458">
    <property type="component" value="Unassembled WGS sequence"/>
</dbReference>
<dbReference type="AlphaFoldDB" id="A0A0W0Y6K4"/>
<dbReference type="EMBL" id="LNYS01000003">
    <property type="protein sequence ID" value="KTD52567.1"/>
    <property type="molecule type" value="Genomic_DNA"/>
</dbReference>
<reference evidence="2 4" key="1">
    <citation type="submission" date="2015-11" db="EMBL/GenBank/DDBJ databases">
        <title>Genomic analysis of 38 Legionella species identifies large and diverse effector repertoires.</title>
        <authorList>
            <person name="Burstein D."/>
            <person name="Amaro F."/>
            <person name="Zusman T."/>
            <person name="Lifshitz Z."/>
            <person name="Cohen O."/>
            <person name="Gilbert J.A."/>
            <person name="Pupko T."/>
            <person name="Shuman H.A."/>
            <person name="Segal G."/>
        </authorList>
    </citation>
    <scope>NUCLEOTIDE SEQUENCE [LARGE SCALE GENOMIC DNA]</scope>
    <source>
        <strain evidence="2 4">CDC#1442-AUS-E</strain>
    </source>
</reference>
<name>A0A0W0Y6K4_9GAMM</name>
<dbReference type="RefSeq" id="WP_058506271.1">
    <property type="nucleotide sequence ID" value="NZ_CAAAIK010000023.1"/>
</dbReference>
<evidence type="ECO:0000313" key="3">
    <source>
        <dbReference type="EMBL" id="RAP35767.1"/>
    </source>
</evidence>
<dbReference type="STRING" id="45073.Lqui_0133"/>
<dbReference type="OrthoDB" id="5644814at2"/>
<reference evidence="3 5" key="2">
    <citation type="submission" date="2017-02" db="EMBL/GenBank/DDBJ databases">
        <title>Legionella quilivanii strain from human: case report and whole genome sequencing analysis.</title>
        <authorList>
            <person name="Lalancette C."/>
            <person name="Leduc J.-M."/>
            <person name="Levesque S."/>
            <person name="Fournier E."/>
            <person name="Saoud J."/>
            <person name="Faucher S.P."/>
            <person name="Bernard K."/>
            <person name="Martineau C."/>
            <person name="Longtin J."/>
        </authorList>
    </citation>
    <scope>NUCLEOTIDE SEQUENCE [LARGE SCALE GENOMIC DNA]</scope>
    <source>
        <strain evidence="3 5">ID143958</strain>
    </source>
</reference>
<feature type="chain" id="PRO_5036299316" description="Spore coat protein U domain-containing protein" evidence="1">
    <location>
        <begin position="23"/>
        <end position="166"/>
    </location>
</feature>
<gene>
    <name evidence="3" type="ORF">B1207_11855</name>
    <name evidence="2" type="ORF">Lqui_0133</name>
</gene>
<evidence type="ECO:0000256" key="1">
    <source>
        <dbReference type="SAM" id="SignalP"/>
    </source>
</evidence>
<accession>A0A0W0Y6K4</accession>
<keyword evidence="4" id="KW-1185">Reference proteome</keyword>
<evidence type="ECO:0000313" key="4">
    <source>
        <dbReference type="Proteomes" id="UP000054618"/>
    </source>
</evidence>
<evidence type="ECO:0000313" key="2">
    <source>
        <dbReference type="EMBL" id="KTD52567.1"/>
    </source>
</evidence>